<dbReference type="AlphaFoldDB" id="A0AAX4L5A6"/>
<evidence type="ECO:0000256" key="1">
    <source>
        <dbReference type="SAM" id="Phobius"/>
    </source>
</evidence>
<dbReference type="EMBL" id="CP146016">
    <property type="protein sequence ID" value="WWQ61536.1"/>
    <property type="molecule type" value="Genomic_DNA"/>
</dbReference>
<dbReference type="GeneID" id="89336211"/>
<keyword evidence="1" id="KW-0472">Membrane</keyword>
<gene>
    <name evidence="2" type="ORF">V6M85_05545</name>
</gene>
<dbReference type="Proteomes" id="UP001432202">
    <property type="component" value="Chromosome"/>
</dbReference>
<keyword evidence="1" id="KW-1133">Transmembrane helix</keyword>
<evidence type="ECO:0000313" key="2">
    <source>
        <dbReference type="EMBL" id="WWQ61536.1"/>
    </source>
</evidence>
<dbReference type="RefSeq" id="WP_338604024.1">
    <property type="nucleotide sequence ID" value="NZ_CP146016.1"/>
</dbReference>
<organism evidence="2 3">
    <name type="scientific">Sulfolobus tengchongensis</name>
    <dbReference type="NCBI Taxonomy" id="207809"/>
    <lineage>
        <taxon>Archaea</taxon>
        <taxon>Thermoproteota</taxon>
        <taxon>Thermoprotei</taxon>
        <taxon>Sulfolobales</taxon>
        <taxon>Sulfolobaceae</taxon>
        <taxon>Sulfolobus</taxon>
    </lineage>
</organism>
<keyword evidence="3" id="KW-1185">Reference proteome</keyword>
<name>A0AAX4L5A6_9CREN</name>
<sequence length="184" mass="21360">MVHQFVFIFLILFVFAPLQPHQYFTYNVQIIYNNILYLYTYNYTVISTSPLSYNFTILNTNGSIVYNRVFTTYNYSLFPPEFVINGTEIQNLTLISVKMENNVNVSIYKGFLEMYGTQIVLNLIYHNNILYQINGTSKNLQIYVYEVNTENNSQSPTIFSYLPLIILLIAIIVAVVVLIKIGKI</sequence>
<keyword evidence="1" id="KW-0812">Transmembrane</keyword>
<proteinExistence type="predicted"/>
<reference evidence="2 3" key="1">
    <citation type="submission" date="2024-02" db="EMBL/GenBank/DDBJ databases">
        <title>STSV induces naive adaptation in Sulfolobus.</title>
        <authorList>
            <person name="Xiang X."/>
            <person name="Song M."/>
        </authorList>
    </citation>
    <scope>NUCLEOTIDE SEQUENCE [LARGE SCALE GENOMIC DNA]</scope>
    <source>
        <strain evidence="2 3">RT2</strain>
    </source>
</reference>
<evidence type="ECO:0000313" key="3">
    <source>
        <dbReference type="Proteomes" id="UP001432202"/>
    </source>
</evidence>
<accession>A0AAX4L5A6</accession>
<feature type="transmembrane region" description="Helical" evidence="1">
    <location>
        <begin position="158"/>
        <end position="179"/>
    </location>
</feature>
<protein>
    <submittedName>
        <fullName evidence="2">Uncharacterized protein</fullName>
    </submittedName>
</protein>